<comment type="catalytic activity">
    <reaction evidence="15">
        <text>[GlcNAc-(1-&gt;4)-Mur2Ac(oyl-L-Ala-gamma-D-Glu-L-Lys-D-Ala-D-Ala)](n)-di-trans,octa-cis-undecaprenyl diphosphate + beta-D-GlcNAc-(1-&gt;4)-Mur2Ac(oyl-L-Ala-gamma-D-Glu-L-Lys-D-Ala-D-Ala)-di-trans,octa-cis-undecaprenyl diphosphate = [GlcNAc-(1-&gt;4)-Mur2Ac(oyl-L-Ala-gamma-D-Glu-L-Lys-D-Ala-D-Ala)](n+1)-di-trans,octa-cis-undecaprenyl diphosphate + di-trans,octa-cis-undecaprenyl diphosphate + H(+)</text>
        <dbReference type="Rhea" id="RHEA:23708"/>
        <dbReference type="Rhea" id="RHEA-COMP:9602"/>
        <dbReference type="Rhea" id="RHEA-COMP:9603"/>
        <dbReference type="ChEBI" id="CHEBI:15378"/>
        <dbReference type="ChEBI" id="CHEBI:58405"/>
        <dbReference type="ChEBI" id="CHEBI:60033"/>
        <dbReference type="ChEBI" id="CHEBI:78435"/>
        <dbReference type="EC" id="2.4.99.28"/>
    </reaction>
</comment>
<dbReference type="EC" id="2.4.99.28" evidence="14"/>
<evidence type="ECO:0000259" key="16">
    <source>
        <dbReference type="Pfam" id="PF00905"/>
    </source>
</evidence>
<dbReference type="GO" id="GO:0009002">
    <property type="term" value="F:serine-type D-Ala-D-Ala carboxypeptidase activity"/>
    <property type="evidence" value="ECO:0007669"/>
    <property type="project" value="UniProtKB-EC"/>
</dbReference>
<dbReference type="PANTHER" id="PTHR32282">
    <property type="entry name" value="BINDING PROTEIN TRANSPEPTIDASE, PUTATIVE-RELATED"/>
    <property type="match status" value="1"/>
</dbReference>
<keyword evidence="10" id="KW-0812">Transmembrane</keyword>
<feature type="domain" description="Glycosyl transferase family 51" evidence="17">
    <location>
        <begin position="6"/>
        <end position="127"/>
    </location>
</feature>
<evidence type="ECO:0000256" key="15">
    <source>
        <dbReference type="ARBA" id="ARBA00049902"/>
    </source>
</evidence>
<dbReference type="GO" id="GO:0005886">
    <property type="term" value="C:plasma membrane"/>
    <property type="evidence" value="ECO:0007669"/>
    <property type="project" value="UniProtKB-SubCell"/>
</dbReference>
<evidence type="ECO:0000256" key="12">
    <source>
        <dbReference type="ARBA" id="ARBA00023268"/>
    </source>
</evidence>
<evidence type="ECO:0000256" key="10">
    <source>
        <dbReference type="ARBA" id="ARBA00022968"/>
    </source>
</evidence>
<dbReference type="EMBL" id="DVMU01000069">
    <property type="protein sequence ID" value="HIU33520.1"/>
    <property type="molecule type" value="Genomic_DNA"/>
</dbReference>
<protein>
    <recommendedName>
        <fullName evidence="4">Penicillin-binding protein 1A</fullName>
        <ecNumber evidence="14">2.4.99.28</ecNumber>
        <ecNumber evidence="3">3.4.16.4</ecNumber>
    </recommendedName>
</protein>
<evidence type="ECO:0000259" key="17">
    <source>
        <dbReference type="Pfam" id="PF00912"/>
    </source>
</evidence>
<dbReference type="GO" id="GO:0008955">
    <property type="term" value="F:peptidoglycan glycosyltransferase activity"/>
    <property type="evidence" value="ECO:0007669"/>
    <property type="project" value="UniProtKB-EC"/>
</dbReference>
<dbReference type="Pfam" id="PF00912">
    <property type="entry name" value="Transgly"/>
    <property type="match status" value="1"/>
</dbReference>
<evidence type="ECO:0000256" key="4">
    <source>
        <dbReference type="ARBA" id="ARBA00018638"/>
    </source>
</evidence>
<dbReference type="Pfam" id="PF00905">
    <property type="entry name" value="Transpeptidase"/>
    <property type="match status" value="1"/>
</dbReference>
<comment type="caution">
    <text evidence="18">The sequence shown here is derived from an EMBL/GenBank/DDBJ whole genome shotgun (WGS) entry which is preliminary data.</text>
</comment>
<reference evidence="18" key="2">
    <citation type="journal article" date="2021" name="PeerJ">
        <title>Extensive microbial diversity within the chicken gut microbiome revealed by metagenomics and culture.</title>
        <authorList>
            <person name="Gilroy R."/>
            <person name="Ravi A."/>
            <person name="Getino M."/>
            <person name="Pursley I."/>
            <person name="Horton D.L."/>
            <person name="Alikhan N.F."/>
            <person name="Baker D."/>
            <person name="Gharbi K."/>
            <person name="Hall N."/>
            <person name="Watson M."/>
            <person name="Adriaenssens E.M."/>
            <person name="Foster-Nyarko E."/>
            <person name="Jarju S."/>
            <person name="Secka A."/>
            <person name="Antonio M."/>
            <person name="Oren A."/>
            <person name="Chaudhuri R.R."/>
            <person name="La Ragione R."/>
            <person name="Hildebrand F."/>
            <person name="Pallen M.J."/>
        </authorList>
    </citation>
    <scope>NUCLEOTIDE SEQUENCE</scope>
    <source>
        <strain evidence="18">ChiHcec3-11533</strain>
    </source>
</reference>
<dbReference type="InterPro" id="IPR023346">
    <property type="entry name" value="Lysozyme-like_dom_sf"/>
</dbReference>
<evidence type="ECO:0000256" key="2">
    <source>
        <dbReference type="ARBA" id="ARBA00004401"/>
    </source>
</evidence>
<dbReference type="Gene3D" id="1.10.3810.10">
    <property type="entry name" value="Biosynthetic peptidoglycan transglycosylase-like"/>
    <property type="match status" value="1"/>
</dbReference>
<evidence type="ECO:0000256" key="11">
    <source>
        <dbReference type="ARBA" id="ARBA00023251"/>
    </source>
</evidence>
<comment type="catalytic activity">
    <reaction evidence="13">
        <text>Preferential cleavage: (Ac)2-L-Lys-D-Ala-|-D-Ala. Also transpeptidation of peptidyl-alanyl moieties that are N-acyl substituents of D-alanine.</text>
        <dbReference type="EC" id="3.4.16.4"/>
    </reaction>
</comment>
<dbReference type="InterPro" id="IPR001264">
    <property type="entry name" value="Glyco_trans_51"/>
</dbReference>
<dbReference type="PANTHER" id="PTHR32282:SF33">
    <property type="entry name" value="PEPTIDOGLYCAN GLYCOSYLTRANSFERASE"/>
    <property type="match status" value="1"/>
</dbReference>
<evidence type="ECO:0000256" key="13">
    <source>
        <dbReference type="ARBA" id="ARBA00034000"/>
    </source>
</evidence>
<dbReference type="GO" id="GO:0008658">
    <property type="term" value="F:penicillin binding"/>
    <property type="evidence" value="ECO:0007669"/>
    <property type="project" value="InterPro"/>
</dbReference>
<comment type="function">
    <text evidence="1">Cell wall formation. Synthesis of cross-linked peptidoglycan from the lipid intermediates. The enzyme has a penicillin-insensitive transglycosylase N-terminal domain (formation of linear glycan strands) and a penicillin-sensitive transpeptidase C-terminal domain (cross-linking of the peptide subunits).</text>
</comment>
<comment type="subcellular location">
    <subcellularLocation>
        <location evidence="2">Cell membrane</location>
        <topology evidence="2">Single-pass type II membrane protein</topology>
    </subcellularLocation>
</comment>
<feature type="non-terminal residue" evidence="18">
    <location>
        <position position="1"/>
    </location>
</feature>
<feature type="domain" description="Penicillin-binding protein transpeptidase" evidence="16">
    <location>
        <begin position="255"/>
        <end position="533"/>
    </location>
</feature>
<dbReference type="InterPro" id="IPR050396">
    <property type="entry name" value="Glycosyltr_51/Transpeptidase"/>
</dbReference>
<keyword evidence="7" id="KW-0328">Glycosyltransferase</keyword>
<evidence type="ECO:0000313" key="19">
    <source>
        <dbReference type="Proteomes" id="UP000824072"/>
    </source>
</evidence>
<dbReference type="Gene3D" id="3.40.710.10">
    <property type="entry name" value="DD-peptidase/beta-lactamase superfamily"/>
    <property type="match status" value="1"/>
</dbReference>
<evidence type="ECO:0000256" key="3">
    <source>
        <dbReference type="ARBA" id="ARBA00012448"/>
    </source>
</evidence>
<keyword evidence="6" id="KW-0645">Protease</keyword>
<keyword evidence="11" id="KW-0046">Antibiotic resistance</keyword>
<dbReference type="InterPro" id="IPR001460">
    <property type="entry name" value="PCN-bd_Tpept"/>
</dbReference>
<keyword evidence="10" id="KW-0735">Signal-anchor</keyword>
<proteinExistence type="predicted"/>
<keyword evidence="9" id="KW-0378">Hydrolase</keyword>
<dbReference type="SUPFAM" id="SSF53955">
    <property type="entry name" value="Lysozyme-like"/>
    <property type="match status" value="1"/>
</dbReference>
<dbReference type="SUPFAM" id="SSF56601">
    <property type="entry name" value="beta-lactamase/transpeptidase-like"/>
    <property type="match status" value="1"/>
</dbReference>
<reference evidence="18" key="1">
    <citation type="submission" date="2020-10" db="EMBL/GenBank/DDBJ databases">
        <authorList>
            <person name="Gilroy R."/>
        </authorList>
    </citation>
    <scope>NUCLEOTIDE SEQUENCE</scope>
    <source>
        <strain evidence="18">ChiHcec3-11533</strain>
    </source>
</reference>
<dbReference type="EC" id="3.4.16.4" evidence="3"/>
<accession>A0A9D1LBL9</accession>
<keyword evidence="12" id="KW-0511">Multifunctional enzyme</keyword>
<organism evidence="18 19">
    <name type="scientific">Candidatus Pullichristensenella excrementigallinarum</name>
    <dbReference type="NCBI Taxonomy" id="2840907"/>
    <lineage>
        <taxon>Bacteria</taxon>
        <taxon>Bacillati</taxon>
        <taxon>Bacillota</taxon>
        <taxon>Clostridia</taxon>
        <taxon>Candidatus Pullichristensenella</taxon>
    </lineage>
</organism>
<dbReference type="Proteomes" id="UP000824072">
    <property type="component" value="Unassembled WGS sequence"/>
</dbReference>
<dbReference type="InterPro" id="IPR012338">
    <property type="entry name" value="Beta-lactam/transpept-like"/>
</dbReference>
<evidence type="ECO:0000256" key="8">
    <source>
        <dbReference type="ARBA" id="ARBA00022679"/>
    </source>
</evidence>
<gene>
    <name evidence="18" type="ORF">IAB02_03070</name>
</gene>
<evidence type="ECO:0000256" key="14">
    <source>
        <dbReference type="ARBA" id="ARBA00044770"/>
    </source>
</evidence>
<evidence type="ECO:0000256" key="7">
    <source>
        <dbReference type="ARBA" id="ARBA00022676"/>
    </source>
</evidence>
<evidence type="ECO:0000313" key="18">
    <source>
        <dbReference type="EMBL" id="HIU33520.1"/>
    </source>
</evidence>
<sequence>TFIHGDVQGGSTITCQLVKLTLLTSDQNFKRKVQEAYLALQLEEQISKEQILEEYLNVIYLGGSSYGVKIAALDYFGKDLDELTLRECATLAAVIRNPYRYNPRRNYYTLDNPQQLIDRTNLVLKEMLSQDLITEEEYQDAVNEELHVLEESMGASDAMYDNAYYVEYAIYDVVTKMLRVENLEDNSTNRSAMQQKLRTGGYSVYTSLDPAVQEAAQKVITEWDGYPNMRYSNDRTSQSSLGGGEYLTLVQPQAAAAVIDWHTGEIVAVVGGRQEPVQKMQLNRAYQMDMPVGSSIKPLSVYGPAFDLGYSPGTPVLNLPIPIVNWHSEKGYPENYGGGGFTGVESMRYALNKSHNTATAQALMTYVGIENSVSYLLRLGVDPDHILANGSGLALGSSGLSVLEMATAFGAIANLGEYQESYAFTKVLNPDGSTYIDISQIQLKRQAFKQSTAWMLVDVLKGCVSSSGTGSRANFGLTIAGKTGTNSNNIGVTFAGMSGYYSAAVWIGSDNYKPLVSSATGGSYAAPLWAQLMKAVHVQTGMTEDREIITKSAASVGLVAGTCCSVSGMAPTSACQHDINGYDTTTDYYLSGTEPTTPCNMHRAVRMCRRSKRRATSSCSSTSVYGVIYIPAGHPLRMAESMSDVREYFAGASTDEDTTSIPRCNVCG</sequence>
<dbReference type="InterPro" id="IPR036950">
    <property type="entry name" value="PBP_transglycosylase"/>
</dbReference>
<evidence type="ECO:0000256" key="1">
    <source>
        <dbReference type="ARBA" id="ARBA00002624"/>
    </source>
</evidence>
<evidence type="ECO:0000256" key="5">
    <source>
        <dbReference type="ARBA" id="ARBA00022645"/>
    </source>
</evidence>
<evidence type="ECO:0000256" key="9">
    <source>
        <dbReference type="ARBA" id="ARBA00022801"/>
    </source>
</evidence>
<dbReference type="GO" id="GO:0046677">
    <property type="term" value="P:response to antibiotic"/>
    <property type="evidence" value="ECO:0007669"/>
    <property type="project" value="UniProtKB-KW"/>
</dbReference>
<evidence type="ECO:0000256" key="6">
    <source>
        <dbReference type="ARBA" id="ARBA00022670"/>
    </source>
</evidence>
<keyword evidence="5" id="KW-0121">Carboxypeptidase</keyword>
<keyword evidence="8" id="KW-0808">Transferase</keyword>
<name>A0A9D1LBL9_9FIRM</name>
<dbReference type="GO" id="GO:0006508">
    <property type="term" value="P:proteolysis"/>
    <property type="evidence" value="ECO:0007669"/>
    <property type="project" value="UniProtKB-KW"/>
</dbReference>
<dbReference type="AlphaFoldDB" id="A0A9D1LBL9"/>